<gene>
    <name evidence="1" type="ORF">EBF16_20260</name>
</gene>
<proteinExistence type="predicted"/>
<dbReference type="PANTHER" id="PTHR33490:SF1">
    <property type="entry name" value="SLL1233 PROTEIN"/>
    <property type="match status" value="1"/>
</dbReference>
<sequence length="316" mass="35457">MPLLTIEHVTTYRYQQSVSLGEHRIMMRPREAFDQRLLRARLDIDPQPCELRWLHDVFGNSVAIALFDKRTSQLKVASAVTLEHAPLTQQQVDVEPYARLFPFTYSSEDMPDLLRSIERNHLDPERIVDNWARGFVSNHGDTATIDLLTRIATGIQRDFTYVPRREKGTQSPMETLRKRQGTCRDFAVLMIEAVRALGFAARFVSGYVYNPSRTEGLVGGGNTHAWVRIFLPGSGWVEFDPTNGIIGNRGLIRVAIARDPYQALPLSGTWFGLPASFLGMDVSVNVSRADPEPFSLSGHGAINSRLAGNQETNQTC</sequence>
<dbReference type="PANTHER" id="PTHR33490">
    <property type="entry name" value="BLR5614 PROTEIN-RELATED"/>
    <property type="match status" value="1"/>
</dbReference>
<dbReference type="InterPro" id="IPR013589">
    <property type="entry name" value="Bac_transglu_N"/>
</dbReference>
<evidence type="ECO:0000313" key="2">
    <source>
        <dbReference type="Proteomes" id="UP000280708"/>
    </source>
</evidence>
<dbReference type="RefSeq" id="WP_037509481.1">
    <property type="nucleotide sequence ID" value="NZ_CAIGKD010000014.1"/>
</dbReference>
<evidence type="ECO:0000313" key="1">
    <source>
        <dbReference type="EMBL" id="AYO79009.1"/>
    </source>
</evidence>
<dbReference type="Pfam" id="PF08379">
    <property type="entry name" value="Bact_transglu_N"/>
    <property type="match status" value="1"/>
</dbReference>
<dbReference type="AlphaFoldDB" id="A0A085K481"/>
<protein>
    <submittedName>
        <fullName evidence="1">Transglutaminase family protein</fullName>
    </submittedName>
</protein>
<dbReference type="Pfam" id="PF01841">
    <property type="entry name" value="Transglut_core"/>
    <property type="match status" value="1"/>
</dbReference>
<reference evidence="1 2" key="1">
    <citation type="submission" date="2018-10" db="EMBL/GenBank/DDBJ databases">
        <title>Characterization and genome analysis of a novel bacterium Sphingobium yanoikuyae SJTF8 capable of degrading PAHs.</title>
        <authorList>
            <person name="Yin C."/>
            <person name="Xiong W."/>
            <person name="Liang R."/>
        </authorList>
    </citation>
    <scope>NUCLEOTIDE SEQUENCE [LARGE SCALE GENOMIC DNA]</scope>
    <source>
        <strain evidence="1 2">SJTF8</strain>
    </source>
</reference>
<dbReference type="EMBL" id="CP033230">
    <property type="protein sequence ID" value="AYO79009.1"/>
    <property type="molecule type" value="Genomic_DNA"/>
</dbReference>
<organism evidence="1 2">
    <name type="scientific">Sphingobium yanoikuyae</name>
    <name type="common">Sphingomonas yanoikuyae</name>
    <dbReference type="NCBI Taxonomy" id="13690"/>
    <lineage>
        <taxon>Bacteria</taxon>
        <taxon>Pseudomonadati</taxon>
        <taxon>Pseudomonadota</taxon>
        <taxon>Alphaproteobacteria</taxon>
        <taxon>Sphingomonadales</taxon>
        <taxon>Sphingomonadaceae</taxon>
        <taxon>Sphingobium</taxon>
    </lineage>
</organism>
<accession>A0A085K481</accession>
<dbReference type="Proteomes" id="UP000280708">
    <property type="component" value="Chromosome"/>
</dbReference>
<dbReference type="InterPro" id="IPR002931">
    <property type="entry name" value="Transglutaminase-like"/>
</dbReference>
<dbReference type="SUPFAM" id="SSF54001">
    <property type="entry name" value="Cysteine proteinases"/>
    <property type="match status" value="1"/>
</dbReference>
<name>A0A085K481_SPHYA</name>
<dbReference type="SMART" id="SM00460">
    <property type="entry name" value="TGc"/>
    <property type="match status" value="1"/>
</dbReference>
<dbReference type="InterPro" id="IPR038765">
    <property type="entry name" value="Papain-like_cys_pep_sf"/>
</dbReference>
<dbReference type="Gene3D" id="3.10.620.30">
    <property type="match status" value="1"/>
</dbReference>